<proteinExistence type="predicted"/>
<reference evidence="1 2" key="1">
    <citation type="submission" date="2018-06" db="EMBL/GenBank/DDBJ databases">
        <authorList>
            <consortium name="Pathogen Informatics"/>
            <person name="Doyle S."/>
        </authorList>
    </citation>
    <scope>NUCLEOTIDE SEQUENCE [LARGE SCALE GENOMIC DNA]</scope>
    <source>
        <strain evidence="1 2">NCTC10786</strain>
    </source>
</reference>
<dbReference type="EMBL" id="UAVY01000008">
    <property type="protein sequence ID" value="SQB39489.1"/>
    <property type="molecule type" value="Genomic_DNA"/>
</dbReference>
<evidence type="ECO:0000313" key="2">
    <source>
        <dbReference type="Proteomes" id="UP000251584"/>
    </source>
</evidence>
<accession>A0A2X2YN94</accession>
<name>A0A2X2YN94_CITKO</name>
<gene>
    <name evidence="1" type="ORF">NCTC10786_04562</name>
</gene>
<evidence type="ECO:0000313" key="1">
    <source>
        <dbReference type="EMBL" id="SQB39489.1"/>
    </source>
</evidence>
<protein>
    <submittedName>
        <fullName evidence="1">Uncharacterized protein</fullName>
    </submittedName>
</protein>
<dbReference type="AlphaFoldDB" id="A0A2X2YN94"/>
<sequence length="94" mass="10589">MLSCIYSDSPFIFHIFAALTALRHAKSIGHKKVKKNVNGLCVRQARDYQTQIAFGNHGFRAQVTFTLGRFFGQNMTQVSVLVLKTTFTGFFEAL</sequence>
<organism evidence="1 2">
    <name type="scientific">Citrobacter koseri</name>
    <name type="common">Citrobacter diversus</name>
    <dbReference type="NCBI Taxonomy" id="545"/>
    <lineage>
        <taxon>Bacteria</taxon>
        <taxon>Pseudomonadati</taxon>
        <taxon>Pseudomonadota</taxon>
        <taxon>Gammaproteobacteria</taxon>
        <taxon>Enterobacterales</taxon>
        <taxon>Enterobacteriaceae</taxon>
        <taxon>Citrobacter</taxon>
    </lineage>
</organism>
<dbReference type="Proteomes" id="UP000251584">
    <property type="component" value="Unassembled WGS sequence"/>
</dbReference>